<accession>A0A674N4Q8</accession>
<dbReference type="CTD" id="9936"/>
<dbReference type="OrthoDB" id="9945342at2759"/>
<dbReference type="InterPro" id="IPR001304">
    <property type="entry name" value="C-type_lectin-like"/>
</dbReference>
<dbReference type="InterPro" id="IPR050111">
    <property type="entry name" value="C-type_lectin/snaclec_domain"/>
</dbReference>
<proteinExistence type="predicted"/>
<gene>
    <name evidence="3" type="primary">cd302</name>
</gene>
<dbReference type="GeneTree" id="ENSGT01150000286973"/>
<dbReference type="InterPro" id="IPR016186">
    <property type="entry name" value="C-type_lectin-like/link_sf"/>
</dbReference>
<dbReference type="SMART" id="SM00034">
    <property type="entry name" value="CLECT"/>
    <property type="match status" value="1"/>
</dbReference>
<dbReference type="OMA" id="RWENVSC"/>
<dbReference type="Gene3D" id="3.10.100.10">
    <property type="entry name" value="Mannose-Binding Protein A, subunit A"/>
    <property type="match status" value="1"/>
</dbReference>
<dbReference type="CDD" id="cd00037">
    <property type="entry name" value="CLECT"/>
    <property type="match status" value="1"/>
</dbReference>
<feature type="transmembrane region" description="Helical" evidence="1">
    <location>
        <begin position="187"/>
        <end position="210"/>
    </location>
</feature>
<keyword evidence="1" id="KW-0812">Transmembrane</keyword>
<dbReference type="SUPFAM" id="SSF56436">
    <property type="entry name" value="C-type lectin-like"/>
    <property type="match status" value="1"/>
</dbReference>
<dbReference type="InterPro" id="IPR016187">
    <property type="entry name" value="CTDL_fold"/>
</dbReference>
<dbReference type="KEGG" id="tru:101077917"/>
<sequence length="249" mass="27969">MRVRECVVFAVMGSLTEKLPFVVLVSFIQLRLTLTGDCPADGRTWVPFQDKCYHFVHGAEDQIKSYTYARAKSLCQGFELLSIQSVQENDFAIKYSPEVWKGTVNVWLGMYFDTDNDTMRWSDNSPVKFTNWEDDSSPDIALMDTCGVLHSNSGKWQKVSCLDEVENGVVCEAKQEAEKAKRTPSPALSILVILSVITVVGVSAGIWFLYQKQNLGSNIFTAFEYHPPFRVLEPDQSCLVDAEEADSVP</sequence>
<evidence type="ECO:0000256" key="1">
    <source>
        <dbReference type="SAM" id="Phobius"/>
    </source>
</evidence>
<name>A0A674N4Q8_TAKRU</name>
<dbReference type="RefSeq" id="XP_003962014.2">
    <property type="nucleotide sequence ID" value="XM_003961965.3"/>
</dbReference>
<keyword evidence="4" id="KW-1185">Reference proteome</keyword>
<evidence type="ECO:0000313" key="3">
    <source>
        <dbReference type="Ensembl" id="ENSTRUP00000068678.1"/>
    </source>
</evidence>
<evidence type="ECO:0000313" key="4">
    <source>
        <dbReference type="Proteomes" id="UP000005226"/>
    </source>
</evidence>
<organism evidence="3 4">
    <name type="scientific">Takifugu rubripes</name>
    <name type="common">Japanese pufferfish</name>
    <name type="synonym">Fugu rubripes</name>
    <dbReference type="NCBI Taxonomy" id="31033"/>
    <lineage>
        <taxon>Eukaryota</taxon>
        <taxon>Metazoa</taxon>
        <taxon>Chordata</taxon>
        <taxon>Craniata</taxon>
        <taxon>Vertebrata</taxon>
        <taxon>Euteleostomi</taxon>
        <taxon>Actinopterygii</taxon>
        <taxon>Neopterygii</taxon>
        <taxon>Teleostei</taxon>
        <taxon>Neoteleostei</taxon>
        <taxon>Acanthomorphata</taxon>
        <taxon>Eupercaria</taxon>
        <taxon>Tetraodontiformes</taxon>
        <taxon>Tetradontoidea</taxon>
        <taxon>Tetraodontidae</taxon>
        <taxon>Takifugu</taxon>
    </lineage>
</organism>
<reference evidence="3" key="3">
    <citation type="submission" date="2025-09" db="UniProtKB">
        <authorList>
            <consortium name="Ensembl"/>
        </authorList>
    </citation>
    <scope>IDENTIFICATION</scope>
</reference>
<keyword evidence="1" id="KW-0472">Membrane</keyword>
<dbReference type="PANTHER" id="PTHR22803">
    <property type="entry name" value="MANNOSE, PHOSPHOLIPASE, LECTIN RECEPTOR RELATED"/>
    <property type="match status" value="1"/>
</dbReference>
<protein>
    <submittedName>
        <fullName evidence="3">CD302 molecule</fullName>
    </submittedName>
</protein>
<feature type="domain" description="C-type lectin" evidence="2">
    <location>
        <begin position="48"/>
        <end position="161"/>
    </location>
</feature>
<dbReference type="GeneID" id="101077917"/>
<keyword evidence="1" id="KW-1133">Transmembrane helix</keyword>
<evidence type="ECO:0000259" key="2">
    <source>
        <dbReference type="PROSITE" id="PS50041"/>
    </source>
</evidence>
<dbReference type="AlphaFoldDB" id="A0A674N4Q8"/>
<dbReference type="Pfam" id="PF00059">
    <property type="entry name" value="Lectin_C"/>
    <property type="match status" value="1"/>
</dbReference>
<dbReference type="Proteomes" id="UP000005226">
    <property type="component" value="Chromosome 1"/>
</dbReference>
<reference evidence="3 4" key="1">
    <citation type="journal article" date="2011" name="Genome Biol. Evol.">
        <title>Integration of the genetic map and genome assembly of fugu facilitates insights into distinct features of genome evolution in teleosts and mammals.</title>
        <authorList>
            <person name="Kai W."/>
            <person name="Kikuchi K."/>
            <person name="Tohari S."/>
            <person name="Chew A.K."/>
            <person name="Tay A."/>
            <person name="Fujiwara A."/>
            <person name="Hosoya S."/>
            <person name="Suetake H."/>
            <person name="Naruse K."/>
            <person name="Brenner S."/>
            <person name="Suzuki Y."/>
            <person name="Venkatesh B."/>
        </authorList>
    </citation>
    <scope>NUCLEOTIDE SEQUENCE [LARGE SCALE GENOMIC DNA]</scope>
</reference>
<dbReference type="Ensembl" id="ENSTRUT00000084161.1">
    <property type="protein sequence ID" value="ENSTRUP00000068678.1"/>
    <property type="gene ID" value="ENSTRUG00000027344.1"/>
</dbReference>
<dbReference type="InParanoid" id="A0A674N4Q8"/>
<reference evidence="3" key="2">
    <citation type="submission" date="2025-08" db="UniProtKB">
        <authorList>
            <consortium name="Ensembl"/>
        </authorList>
    </citation>
    <scope>IDENTIFICATION</scope>
</reference>
<dbReference type="PROSITE" id="PS50041">
    <property type="entry name" value="C_TYPE_LECTIN_2"/>
    <property type="match status" value="1"/>
</dbReference>